<gene>
    <name evidence="2" type="ORF">JFJFMGFI_00027</name>
</gene>
<protein>
    <recommendedName>
        <fullName evidence="3">DUF655 domain-containing protein</fullName>
    </recommendedName>
</protein>
<evidence type="ECO:0000256" key="1">
    <source>
        <dbReference type="SAM" id="MobiDB-lite"/>
    </source>
</evidence>
<dbReference type="SUPFAM" id="SSF160975">
    <property type="entry name" value="AF1531-like"/>
    <property type="match status" value="1"/>
</dbReference>
<dbReference type="InterPro" id="IPR007003">
    <property type="entry name" value="DUF655"/>
</dbReference>
<dbReference type="Gene3D" id="2.40.50.140">
    <property type="entry name" value="Nucleic acid-binding proteins"/>
    <property type="match status" value="1"/>
</dbReference>
<dbReference type="Gene3D" id="1.10.150.280">
    <property type="entry name" value="AF1531-like domain"/>
    <property type="match status" value="1"/>
</dbReference>
<name>A0A7G9YUE4_9EURY</name>
<feature type="region of interest" description="Disordered" evidence="1">
    <location>
        <begin position="1"/>
        <end position="27"/>
    </location>
</feature>
<dbReference type="Pfam" id="PF04919">
    <property type="entry name" value="DUF655"/>
    <property type="match status" value="1"/>
</dbReference>
<reference evidence="2" key="1">
    <citation type="submission" date="2020-06" db="EMBL/GenBank/DDBJ databases">
        <title>Unique genomic features of the anaerobic methanotrophic archaea.</title>
        <authorList>
            <person name="Chadwick G.L."/>
            <person name="Skennerton C.T."/>
            <person name="Laso-Perez R."/>
            <person name="Leu A.O."/>
            <person name="Speth D.R."/>
            <person name="Yu H."/>
            <person name="Morgan-Lang C."/>
            <person name="Hatzenpichler R."/>
            <person name="Goudeau D."/>
            <person name="Malmstrom R."/>
            <person name="Brazelton W.J."/>
            <person name="Woyke T."/>
            <person name="Hallam S.J."/>
            <person name="Tyson G.W."/>
            <person name="Wegener G."/>
            <person name="Boetius A."/>
            <person name="Orphan V."/>
        </authorList>
    </citation>
    <scope>NUCLEOTIDE SEQUENCE</scope>
</reference>
<organism evidence="2">
    <name type="scientific">Candidatus Methanophagaceae archaeon ANME-1 ERB6</name>
    <dbReference type="NCBI Taxonomy" id="2759912"/>
    <lineage>
        <taxon>Archaea</taxon>
        <taxon>Methanobacteriati</taxon>
        <taxon>Methanobacteriota</taxon>
        <taxon>Stenosarchaea group</taxon>
        <taxon>Methanomicrobia</taxon>
        <taxon>Candidatus Methanophagales</taxon>
        <taxon>Candidatus Methanophagaceae</taxon>
    </lineage>
</organism>
<dbReference type="AlphaFoldDB" id="A0A7G9YUE4"/>
<dbReference type="InterPro" id="IPR012340">
    <property type="entry name" value="NA-bd_OB-fold"/>
</dbReference>
<sequence>MRGNEYEKRRRIERGREGGSGSGREKKRETHVYILDYLPYGHPEDSRPVYQKKPLVQAVGEAKFVLMELSPKKDKIPAVYERVYIGEGERDVIDHVIKRLRYTELTQTAKVELSYILEKMVTDDEERFIRAFNEAKSITTRLHTLDLMPGIGKKLMWAIVEEREKGEFSGFEDLTKRVKGLHHPEKIIAKRIEEEIMEENLKYKIFTV</sequence>
<dbReference type="PANTHER" id="PTHR40734:SF1">
    <property type="entry name" value="DNA-BINDING PROTEIN"/>
    <property type="match status" value="1"/>
</dbReference>
<dbReference type="PANTHER" id="PTHR40734">
    <property type="entry name" value="TRNA-SPECIFIC ADENOSINE DEAMINASE-RELATED"/>
    <property type="match status" value="1"/>
</dbReference>
<evidence type="ECO:0008006" key="3">
    <source>
        <dbReference type="Google" id="ProtNLM"/>
    </source>
</evidence>
<proteinExistence type="predicted"/>
<evidence type="ECO:0000313" key="2">
    <source>
        <dbReference type="EMBL" id="QNO51628.1"/>
    </source>
</evidence>
<accession>A0A7G9YUE4</accession>
<dbReference type="EMBL" id="MT631474">
    <property type="protein sequence ID" value="QNO51628.1"/>
    <property type="molecule type" value="Genomic_DNA"/>
</dbReference>